<evidence type="ECO:0000313" key="3">
    <source>
        <dbReference type="Proteomes" id="UP000537260"/>
    </source>
</evidence>
<proteinExistence type="predicted"/>
<dbReference type="EC" id="1.1.1.122" evidence="2"/>
<dbReference type="GO" id="GO:0005829">
    <property type="term" value="C:cytosol"/>
    <property type="evidence" value="ECO:0007669"/>
    <property type="project" value="TreeGrafter"/>
</dbReference>
<dbReference type="AlphaFoldDB" id="A0A7Z0J7C8"/>
<gene>
    <name evidence="2" type="ORF">HNR05_002932</name>
</gene>
<dbReference type="Pfam" id="PF00248">
    <property type="entry name" value="Aldo_ket_red"/>
    <property type="match status" value="1"/>
</dbReference>
<feature type="domain" description="NADP-dependent oxidoreductase" evidence="1">
    <location>
        <begin position="8"/>
        <end position="313"/>
    </location>
</feature>
<comment type="caution">
    <text evidence="2">The sequence shown here is derived from an EMBL/GenBank/DDBJ whole genome shotgun (WGS) entry which is preliminary data.</text>
</comment>
<dbReference type="InterPro" id="IPR036812">
    <property type="entry name" value="NAD(P)_OxRdtase_dom_sf"/>
</dbReference>
<dbReference type="InterPro" id="IPR020471">
    <property type="entry name" value="AKR"/>
</dbReference>
<dbReference type="InterPro" id="IPR044477">
    <property type="entry name" value="FDH-like"/>
</dbReference>
<dbReference type="Gene3D" id="3.20.20.100">
    <property type="entry name" value="NADP-dependent oxidoreductase domain"/>
    <property type="match status" value="1"/>
</dbReference>
<dbReference type="CDD" id="cd19162">
    <property type="entry name" value="AKR_FDH"/>
    <property type="match status" value="1"/>
</dbReference>
<dbReference type="InterPro" id="IPR023210">
    <property type="entry name" value="NADP_OxRdtase_dom"/>
</dbReference>
<keyword evidence="2" id="KW-0560">Oxidoreductase</keyword>
<accession>A0A7Z0J7C8</accession>
<evidence type="ECO:0000313" key="2">
    <source>
        <dbReference type="EMBL" id="NYJ21141.1"/>
    </source>
</evidence>
<dbReference type="RefSeq" id="WP_179579787.1">
    <property type="nucleotide sequence ID" value="NZ_JACCFM010000001.1"/>
</dbReference>
<dbReference type="PANTHER" id="PTHR42686">
    <property type="entry name" value="GH17980P-RELATED"/>
    <property type="match status" value="1"/>
</dbReference>
<reference evidence="2 3" key="1">
    <citation type="submission" date="2020-07" db="EMBL/GenBank/DDBJ databases">
        <title>Sequencing the genomes of 1000 actinobacteria strains.</title>
        <authorList>
            <person name="Klenk H.-P."/>
        </authorList>
    </citation>
    <scope>NUCLEOTIDE SEQUENCE [LARGE SCALE GENOMIC DNA]</scope>
    <source>
        <strain evidence="2 3">LI1</strain>
    </source>
</reference>
<dbReference type="Proteomes" id="UP000537260">
    <property type="component" value="Unassembled WGS sequence"/>
</dbReference>
<name>A0A7Z0J7C8_9MICO</name>
<dbReference type="PANTHER" id="PTHR42686:SF1">
    <property type="entry name" value="GH17980P-RELATED"/>
    <property type="match status" value="1"/>
</dbReference>
<protein>
    <submittedName>
        <fullName evidence="2">D-threo-aldose 1-dehydrogenase</fullName>
        <ecNumber evidence="2">1.1.1.122</ecNumber>
    </submittedName>
</protein>
<dbReference type="SUPFAM" id="SSF51430">
    <property type="entry name" value="NAD(P)-linked oxidoreductase"/>
    <property type="match status" value="1"/>
</dbReference>
<keyword evidence="3" id="KW-1185">Reference proteome</keyword>
<organism evidence="2 3">
    <name type="scientific">Glaciibacter psychrotolerans</name>
    <dbReference type="NCBI Taxonomy" id="670054"/>
    <lineage>
        <taxon>Bacteria</taxon>
        <taxon>Bacillati</taxon>
        <taxon>Actinomycetota</taxon>
        <taxon>Actinomycetes</taxon>
        <taxon>Micrococcales</taxon>
        <taxon>Microbacteriaceae</taxon>
        <taxon>Glaciibacter</taxon>
    </lineage>
</organism>
<sequence length="318" mass="33625">MPDLAFGRIGLGAANVGNLYTAMTDAAAHDLLQAAWDAGVRYFDTAPHYGLGLSERRLGAFLATKPRDEFLVSTKVGRLLRPNPAGVGTLDDENSFVVPADQKRVWDASADGIRASLDESLERLGLDRVDIVFLHDPERYDLAGGLATGLPAMVDLREQGLVSAIGVGSMSTDGLLAAANSGAIDLLMVAGRFTLAEQPALLDVIPACRTNGVGIVNASIFNSGLLATENPGANARYEYGAVPAAVLAKVQAIAAVCREFGVTLPEAALQYTLREDSVSTVIVGANRPAQIEQNVERMATTIPEELWDRLTEKGLIPA</sequence>
<dbReference type="GO" id="GO:0047834">
    <property type="term" value="F:D-threo-aldose 1-dehydrogenase activity"/>
    <property type="evidence" value="ECO:0007669"/>
    <property type="project" value="UniProtKB-EC"/>
</dbReference>
<dbReference type="EMBL" id="JACCFM010000001">
    <property type="protein sequence ID" value="NYJ21141.1"/>
    <property type="molecule type" value="Genomic_DNA"/>
</dbReference>
<evidence type="ECO:0000259" key="1">
    <source>
        <dbReference type="Pfam" id="PF00248"/>
    </source>
</evidence>